<dbReference type="InterPro" id="IPR007044">
    <property type="entry name" value="Cyclodeamin/CycHdrlase"/>
</dbReference>
<dbReference type="SUPFAM" id="SSF101262">
    <property type="entry name" value="Methenyltetrahydrofolate cyclohydrolase-like"/>
    <property type="match status" value="1"/>
</dbReference>
<comment type="caution">
    <text evidence="2">The sequence shown here is derived from an EMBL/GenBank/DDBJ whole genome shotgun (WGS) entry which is preliminary data.</text>
</comment>
<proteinExistence type="predicted"/>
<dbReference type="GO" id="GO:0030412">
    <property type="term" value="F:formimidoyltetrahydrofolate cyclodeaminase activity"/>
    <property type="evidence" value="ECO:0007669"/>
    <property type="project" value="UniProtKB-EC"/>
</dbReference>
<dbReference type="Proteomes" id="UP001519306">
    <property type="component" value="Unassembled WGS sequence"/>
</dbReference>
<keyword evidence="3" id="KW-1185">Reference proteome</keyword>
<accession>A0ABS4KF06</accession>
<name>A0ABS4KF06_9FIRM</name>
<evidence type="ECO:0000313" key="2">
    <source>
        <dbReference type="EMBL" id="MBP2025756.1"/>
    </source>
</evidence>
<gene>
    <name evidence="2" type="ORF">J2Z71_001303</name>
</gene>
<dbReference type="Pfam" id="PF04961">
    <property type="entry name" value="FTCD_C"/>
    <property type="match status" value="1"/>
</dbReference>
<dbReference type="Gene3D" id="1.20.120.680">
    <property type="entry name" value="Formiminotetrahydrofolate cyclodeaminase monomer, up-and-down helical bundle"/>
    <property type="match status" value="1"/>
</dbReference>
<reference evidence="2 3" key="1">
    <citation type="submission" date="2021-03" db="EMBL/GenBank/DDBJ databases">
        <title>Genomic Encyclopedia of Type Strains, Phase IV (KMG-IV): sequencing the most valuable type-strain genomes for metagenomic binning, comparative biology and taxonomic classification.</title>
        <authorList>
            <person name="Goeker M."/>
        </authorList>
    </citation>
    <scope>NUCLEOTIDE SEQUENCE [LARGE SCALE GENOMIC DNA]</scope>
    <source>
        <strain evidence="2 3">DSM 27563</strain>
    </source>
</reference>
<protein>
    <submittedName>
        <fullName evidence="2">Formiminotetrahydrofolate cyclodeaminase</fullName>
        <ecNumber evidence="2">4.3.1.4</ecNumber>
    </submittedName>
</protein>
<dbReference type="EC" id="4.3.1.4" evidence="2"/>
<keyword evidence="2" id="KW-0456">Lyase</keyword>
<dbReference type="RefSeq" id="WP_210061211.1">
    <property type="nucleotide sequence ID" value="NZ_JAGGLJ010000012.1"/>
</dbReference>
<organism evidence="2 3">
    <name type="scientific">Peptoniphilus stercorisuis</name>
    <dbReference type="NCBI Taxonomy" id="1436965"/>
    <lineage>
        <taxon>Bacteria</taxon>
        <taxon>Bacillati</taxon>
        <taxon>Bacillota</taxon>
        <taxon>Tissierellia</taxon>
        <taxon>Tissierellales</taxon>
        <taxon>Peptoniphilaceae</taxon>
        <taxon>Peptoniphilus</taxon>
    </lineage>
</organism>
<feature type="domain" description="Cyclodeaminase/cyclohydrolase" evidence="1">
    <location>
        <begin position="6"/>
        <end position="186"/>
    </location>
</feature>
<evidence type="ECO:0000313" key="3">
    <source>
        <dbReference type="Proteomes" id="UP001519306"/>
    </source>
</evidence>
<dbReference type="InterPro" id="IPR036178">
    <property type="entry name" value="Formintransfe-cycloase-like_sf"/>
</dbReference>
<dbReference type="EMBL" id="JAGGLJ010000012">
    <property type="protein sequence ID" value="MBP2025756.1"/>
    <property type="molecule type" value="Genomic_DNA"/>
</dbReference>
<sequence length="208" mass="23032">MLIDLSVKDFVYETASSSPAPGGGAVSALAAAQGAALLEMVANLTINSKKYEDYHIEMKEIAKKCKVYEDEFLKSVDEDANSFNLVMEAFKMPKESEEDKIKRSEKIQEGYKKAAIVPFEVGKKALELFDIAQVLVKKGNTNAITDVAVGVLNTKLAISGAFYNVEINLLSIKDKEFVEDLKIKMDEILDDIETKADEILREVENKIA</sequence>
<evidence type="ECO:0000259" key="1">
    <source>
        <dbReference type="Pfam" id="PF04961"/>
    </source>
</evidence>